<accession>A0ABM4TZX3</accession>
<reference evidence="2 3" key="1">
    <citation type="submission" date="2025-05" db="UniProtKB">
        <authorList>
            <consortium name="RefSeq"/>
        </authorList>
    </citation>
    <scope>IDENTIFICATION</scope>
</reference>
<dbReference type="RefSeq" id="XP_070855532.1">
    <property type="nucleotide sequence ID" value="XM_070999431.1"/>
</dbReference>
<dbReference type="GeneID" id="139355106"/>
<dbReference type="InterPro" id="IPR029062">
    <property type="entry name" value="Class_I_gatase-like"/>
</dbReference>
<dbReference type="Pfam" id="PF13507">
    <property type="entry name" value="GATase_5"/>
    <property type="match status" value="1"/>
</dbReference>
<dbReference type="RefSeq" id="XP_070855531.1">
    <property type="nucleotide sequence ID" value="XM_070999430.1"/>
</dbReference>
<evidence type="ECO:0000313" key="2">
    <source>
        <dbReference type="RefSeq" id="XP_070855531.1"/>
    </source>
</evidence>
<gene>
    <name evidence="2 3" type="primary">LOC139355106</name>
</gene>
<dbReference type="SMART" id="SM01211">
    <property type="entry name" value="GATase_5"/>
    <property type="match status" value="1"/>
</dbReference>
<dbReference type="Gene3D" id="3.40.50.880">
    <property type="match status" value="1"/>
</dbReference>
<keyword evidence="1" id="KW-1185">Reference proteome</keyword>
<organism evidence="1 3">
    <name type="scientific">Drosophila suzukii</name>
    <name type="common">Spotted-wing drosophila fruit fly</name>
    <dbReference type="NCBI Taxonomy" id="28584"/>
    <lineage>
        <taxon>Eukaryota</taxon>
        <taxon>Metazoa</taxon>
        <taxon>Ecdysozoa</taxon>
        <taxon>Arthropoda</taxon>
        <taxon>Hexapoda</taxon>
        <taxon>Insecta</taxon>
        <taxon>Pterygota</taxon>
        <taxon>Neoptera</taxon>
        <taxon>Endopterygota</taxon>
        <taxon>Diptera</taxon>
        <taxon>Brachycera</taxon>
        <taxon>Muscomorpha</taxon>
        <taxon>Ephydroidea</taxon>
        <taxon>Drosophilidae</taxon>
        <taxon>Drosophila</taxon>
        <taxon>Sophophora</taxon>
    </lineage>
</organism>
<evidence type="ECO:0000313" key="1">
    <source>
        <dbReference type="Proteomes" id="UP001652628"/>
    </source>
</evidence>
<dbReference type="Proteomes" id="UP001652628">
    <property type="component" value="Unplaced"/>
</dbReference>
<dbReference type="PANTHER" id="PTHR10099:SF1">
    <property type="entry name" value="PHOSPHORIBOSYLFORMYLGLYCINAMIDINE SYNTHASE"/>
    <property type="match status" value="1"/>
</dbReference>
<sequence>MCYGVVFGKEVQDDGKLGSNLGNSNTRPAGTASVSQYRGLIFLGGFSYADTLGSAKGWAANILHNSILLPQFQAFKRREDVFSLGICNGCQLMTLIGFVGCLGSEVGVDPDVALLHNRSERFECRWATVKIPSNRSVMLRCMKDLILGCWVAHGEGRFAFREEKLISVLQSAELVTLQYVDDTGEPTELYPLNPNGSPRGIAGLCSTDGRHLGLMPHPERCSAMNQWPYVPPSFEVSPKQAESPWQIMFNNAYNWCVN</sequence>
<dbReference type="SUPFAM" id="SSF52317">
    <property type="entry name" value="Class I glutamine amidotransferase-like"/>
    <property type="match status" value="1"/>
</dbReference>
<evidence type="ECO:0000313" key="3">
    <source>
        <dbReference type="RefSeq" id="XP_070855532.1"/>
    </source>
</evidence>
<protein>
    <submittedName>
        <fullName evidence="2 3">Phosphoribosylformylglycinamidine synthase-like isoform X1</fullName>
    </submittedName>
</protein>
<proteinExistence type="predicted"/>
<dbReference type="PANTHER" id="PTHR10099">
    <property type="entry name" value="PHOSPHORIBOSYLFORMYLGLYCINAMIDINE SYNTHASE"/>
    <property type="match status" value="1"/>
</dbReference>
<name>A0ABM4TZX3_DROSZ</name>